<dbReference type="Proteomes" id="UP000076842">
    <property type="component" value="Unassembled WGS sequence"/>
</dbReference>
<proteinExistence type="predicted"/>
<reference evidence="2 3" key="1">
    <citation type="journal article" date="2016" name="Mol. Biol. Evol.">
        <title>Comparative Genomics of Early-Diverging Mushroom-Forming Fungi Provides Insights into the Origins of Lignocellulose Decay Capabilities.</title>
        <authorList>
            <person name="Nagy L.G."/>
            <person name="Riley R."/>
            <person name="Tritt A."/>
            <person name="Adam C."/>
            <person name="Daum C."/>
            <person name="Floudas D."/>
            <person name="Sun H."/>
            <person name="Yadav J.S."/>
            <person name="Pangilinan J."/>
            <person name="Larsson K.H."/>
            <person name="Matsuura K."/>
            <person name="Barry K."/>
            <person name="Labutti K."/>
            <person name="Kuo R."/>
            <person name="Ohm R.A."/>
            <person name="Bhattacharya S.S."/>
            <person name="Shirouzu T."/>
            <person name="Yoshinaga Y."/>
            <person name="Martin F.M."/>
            <person name="Grigoriev I.V."/>
            <person name="Hibbett D.S."/>
        </authorList>
    </citation>
    <scope>NUCLEOTIDE SEQUENCE [LARGE SCALE GENOMIC DNA]</scope>
    <source>
        <strain evidence="2 3">HHB12733</strain>
    </source>
</reference>
<evidence type="ECO:0000256" key="1">
    <source>
        <dbReference type="SAM" id="MobiDB-lite"/>
    </source>
</evidence>
<organism evidence="2 3">
    <name type="scientific">Calocera cornea HHB12733</name>
    <dbReference type="NCBI Taxonomy" id="1353952"/>
    <lineage>
        <taxon>Eukaryota</taxon>
        <taxon>Fungi</taxon>
        <taxon>Dikarya</taxon>
        <taxon>Basidiomycota</taxon>
        <taxon>Agaricomycotina</taxon>
        <taxon>Dacrymycetes</taxon>
        <taxon>Dacrymycetales</taxon>
        <taxon>Dacrymycetaceae</taxon>
        <taxon>Calocera</taxon>
    </lineage>
</organism>
<sequence length="432" mass="47982">MDMERAKSRFVNYCSLSAKPGKRWKIALDAQGDLVKGTQKSIVAVIEDDISRWPEITDAMKAQLSAGWMKDKEEEWADHALELANAALSSQSQEVGSKKSTQDSVEDDKTAGKASSSFVDLTGTKPIAQSSSSDKLLNAKRSAIEGSGSRTTMNRASAKIYNTVAVPSRKRGHLPDKTSELPHALVTSILVKGSKMPDGQRHYVRLGDKVQLTETQFKAAALSLPSADKIEEPPDLDKPDKNKEAETFEGWCKQCLERWNETKKKYPNVPRNSRIRCPGPAMYSTKVKFTCWCCRESPPTNGTCSFSAAYLQKLDELNAAGSSKVEKREHEEDSSSEAQRKKKRVVMSSEDEEDEDGENDADTTITNRKGKETADSKTAFVEFITSMQDEMNGMKSAVARLQKKHKREADLGLLEERVGRLSYLLKDGKKRA</sequence>
<feature type="compositionally biased region" description="Basic and acidic residues" evidence="1">
    <location>
        <begin position="324"/>
        <end position="333"/>
    </location>
</feature>
<feature type="region of interest" description="Disordered" evidence="1">
    <location>
        <begin position="321"/>
        <end position="377"/>
    </location>
</feature>
<evidence type="ECO:0000313" key="3">
    <source>
        <dbReference type="Proteomes" id="UP000076842"/>
    </source>
</evidence>
<evidence type="ECO:0000313" key="2">
    <source>
        <dbReference type="EMBL" id="KZT57483.1"/>
    </source>
</evidence>
<gene>
    <name evidence="2" type="ORF">CALCODRAFT_508790</name>
</gene>
<feature type="compositionally biased region" description="Acidic residues" evidence="1">
    <location>
        <begin position="349"/>
        <end position="361"/>
    </location>
</feature>
<name>A0A165G1I0_9BASI</name>
<feature type="compositionally biased region" description="Basic and acidic residues" evidence="1">
    <location>
        <begin position="96"/>
        <end position="111"/>
    </location>
</feature>
<feature type="region of interest" description="Disordered" evidence="1">
    <location>
        <begin position="88"/>
        <end position="117"/>
    </location>
</feature>
<dbReference type="InParanoid" id="A0A165G1I0"/>
<dbReference type="EMBL" id="KV423963">
    <property type="protein sequence ID" value="KZT57483.1"/>
    <property type="molecule type" value="Genomic_DNA"/>
</dbReference>
<accession>A0A165G1I0</accession>
<protein>
    <submittedName>
        <fullName evidence="2">Uncharacterized protein</fullName>
    </submittedName>
</protein>
<dbReference type="AlphaFoldDB" id="A0A165G1I0"/>
<dbReference type="OrthoDB" id="10666975at2759"/>
<keyword evidence="3" id="KW-1185">Reference proteome</keyword>